<organism evidence="5 6">
    <name type="scientific">Catenuloplanes niger</name>
    <dbReference type="NCBI Taxonomy" id="587534"/>
    <lineage>
        <taxon>Bacteria</taxon>
        <taxon>Bacillati</taxon>
        <taxon>Actinomycetota</taxon>
        <taxon>Actinomycetes</taxon>
        <taxon>Micromonosporales</taxon>
        <taxon>Micromonosporaceae</taxon>
        <taxon>Catenuloplanes</taxon>
    </lineage>
</organism>
<dbReference type="AlphaFoldDB" id="A0AAE4CS54"/>
<keyword evidence="5" id="KW-0689">Ribosomal protein</keyword>
<feature type="transmembrane region" description="Helical" evidence="3">
    <location>
        <begin position="53"/>
        <end position="74"/>
    </location>
</feature>
<sequence>MSALVVRDAEPHDLATVATLIEEVERHYGATVIQPFDERLQQVENALFSTPPLAYGLLVEGGGVVVGFAAYSFLWPAAGSTHSLFLKELFVRASARRLGAGTALMTHLQKIAEERPDCSRIEWQTEHDSEARTFYRSLGFTELEGKVNYRVEVR</sequence>
<evidence type="ECO:0000259" key="4">
    <source>
        <dbReference type="PROSITE" id="PS51186"/>
    </source>
</evidence>
<name>A0AAE4CS54_9ACTN</name>
<dbReference type="SUPFAM" id="SSF55729">
    <property type="entry name" value="Acyl-CoA N-acyltransferases (Nat)"/>
    <property type="match status" value="1"/>
</dbReference>
<feature type="domain" description="N-acetyltransferase" evidence="4">
    <location>
        <begin position="4"/>
        <end position="154"/>
    </location>
</feature>
<gene>
    <name evidence="5" type="ORF">J2S44_001098</name>
</gene>
<dbReference type="CDD" id="cd04301">
    <property type="entry name" value="NAT_SF"/>
    <property type="match status" value="1"/>
</dbReference>
<dbReference type="InterPro" id="IPR000182">
    <property type="entry name" value="GNAT_dom"/>
</dbReference>
<dbReference type="Gene3D" id="3.40.630.30">
    <property type="match status" value="1"/>
</dbReference>
<evidence type="ECO:0000256" key="2">
    <source>
        <dbReference type="ARBA" id="ARBA00023315"/>
    </source>
</evidence>
<comment type="caution">
    <text evidence="5">The sequence shown here is derived from an EMBL/GenBank/DDBJ whole genome shotgun (WGS) entry which is preliminary data.</text>
</comment>
<evidence type="ECO:0000313" key="6">
    <source>
        <dbReference type="Proteomes" id="UP001183629"/>
    </source>
</evidence>
<proteinExistence type="predicted"/>
<protein>
    <submittedName>
        <fullName evidence="5">Ribosomal protein S18 acetylase RimI-like enzyme</fullName>
    </submittedName>
</protein>
<keyword evidence="1" id="KW-0808">Transferase</keyword>
<keyword evidence="3" id="KW-0472">Membrane</keyword>
<keyword evidence="5" id="KW-0687">Ribonucleoprotein</keyword>
<accession>A0AAE4CS54</accession>
<dbReference type="InterPro" id="IPR016181">
    <property type="entry name" value="Acyl_CoA_acyltransferase"/>
</dbReference>
<keyword evidence="2" id="KW-0012">Acyltransferase</keyword>
<dbReference type="EMBL" id="JAVDYC010000001">
    <property type="protein sequence ID" value="MDR7320848.1"/>
    <property type="molecule type" value="Genomic_DNA"/>
</dbReference>
<dbReference type="Pfam" id="PF00583">
    <property type="entry name" value="Acetyltransf_1"/>
    <property type="match status" value="1"/>
</dbReference>
<keyword evidence="3" id="KW-1133">Transmembrane helix</keyword>
<keyword evidence="6" id="KW-1185">Reference proteome</keyword>
<dbReference type="GO" id="GO:0005840">
    <property type="term" value="C:ribosome"/>
    <property type="evidence" value="ECO:0007669"/>
    <property type="project" value="UniProtKB-KW"/>
</dbReference>
<dbReference type="PANTHER" id="PTHR43877">
    <property type="entry name" value="AMINOALKYLPHOSPHONATE N-ACETYLTRANSFERASE-RELATED-RELATED"/>
    <property type="match status" value="1"/>
</dbReference>
<evidence type="ECO:0000256" key="3">
    <source>
        <dbReference type="SAM" id="Phobius"/>
    </source>
</evidence>
<dbReference type="RefSeq" id="WP_310409517.1">
    <property type="nucleotide sequence ID" value="NZ_JAVDYC010000001.1"/>
</dbReference>
<evidence type="ECO:0000256" key="1">
    <source>
        <dbReference type="ARBA" id="ARBA00022679"/>
    </source>
</evidence>
<dbReference type="PROSITE" id="PS51186">
    <property type="entry name" value="GNAT"/>
    <property type="match status" value="1"/>
</dbReference>
<evidence type="ECO:0000313" key="5">
    <source>
        <dbReference type="EMBL" id="MDR7320848.1"/>
    </source>
</evidence>
<reference evidence="5 6" key="1">
    <citation type="submission" date="2023-07" db="EMBL/GenBank/DDBJ databases">
        <title>Sequencing the genomes of 1000 actinobacteria strains.</title>
        <authorList>
            <person name="Klenk H.-P."/>
        </authorList>
    </citation>
    <scope>NUCLEOTIDE SEQUENCE [LARGE SCALE GENOMIC DNA]</scope>
    <source>
        <strain evidence="5 6">DSM 44711</strain>
    </source>
</reference>
<keyword evidence="3" id="KW-0812">Transmembrane</keyword>
<dbReference type="Proteomes" id="UP001183629">
    <property type="component" value="Unassembled WGS sequence"/>
</dbReference>
<dbReference type="InterPro" id="IPR050832">
    <property type="entry name" value="Bact_Acetyltransf"/>
</dbReference>
<dbReference type="GO" id="GO:0016747">
    <property type="term" value="F:acyltransferase activity, transferring groups other than amino-acyl groups"/>
    <property type="evidence" value="ECO:0007669"/>
    <property type="project" value="InterPro"/>
</dbReference>